<dbReference type="PANTHER" id="PTHR31623">
    <property type="entry name" value="F21J9.9"/>
    <property type="match status" value="1"/>
</dbReference>
<dbReference type="OMA" id="DCYANNE"/>
<name>A0A251T3C4_HELAN</name>
<comment type="similarity">
    <text evidence="1">Belongs to the plant acyltransferase family.</text>
</comment>
<dbReference type="GO" id="GO:0047162">
    <property type="term" value="F:17-O-deacetylvindoline O-acetyltransferase activity"/>
    <property type="evidence" value="ECO:0007669"/>
    <property type="project" value="UniProtKB-EC"/>
</dbReference>
<evidence type="ECO:0000256" key="3">
    <source>
        <dbReference type="ARBA" id="ARBA00023315"/>
    </source>
</evidence>
<keyword evidence="2 5" id="KW-0808">Transferase</keyword>
<reference evidence="4" key="3">
    <citation type="submission" date="2020-06" db="EMBL/GenBank/DDBJ databases">
        <title>Helianthus annuus Genome sequencing and assembly Release 2.</title>
        <authorList>
            <person name="Gouzy J."/>
            <person name="Langlade N."/>
            <person name="Munos S."/>
        </authorList>
    </citation>
    <scope>NUCLEOTIDE SEQUENCE</scope>
    <source>
        <tissue evidence="4">Leaves</tissue>
    </source>
</reference>
<dbReference type="EMBL" id="CM007901">
    <property type="protein sequence ID" value="OTG05647.1"/>
    <property type="molecule type" value="Genomic_DNA"/>
</dbReference>
<evidence type="ECO:0000313" key="4">
    <source>
        <dbReference type="EMBL" id="KAF5778746.1"/>
    </source>
</evidence>
<evidence type="ECO:0000313" key="6">
    <source>
        <dbReference type="Proteomes" id="UP000215914"/>
    </source>
</evidence>
<dbReference type="EC" id="2.3.1.107" evidence="4"/>
<dbReference type="Pfam" id="PF02458">
    <property type="entry name" value="Transferase"/>
    <property type="match status" value="1"/>
</dbReference>
<accession>A0A251T3C4</accession>
<keyword evidence="6" id="KW-1185">Reference proteome</keyword>
<evidence type="ECO:0000256" key="2">
    <source>
        <dbReference type="ARBA" id="ARBA00022679"/>
    </source>
</evidence>
<reference evidence="4 6" key="1">
    <citation type="journal article" date="2017" name="Nature">
        <title>The sunflower genome provides insights into oil metabolism, flowering and Asterid evolution.</title>
        <authorList>
            <person name="Badouin H."/>
            <person name="Gouzy J."/>
            <person name="Grassa C.J."/>
            <person name="Murat F."/>
            <person name="Staton S.E."/>
            <person name="Cottret L."/>
            <person name="Lelandais-Briere C."/>
            <person name="Owens G.L."/>
            <person name="Carrere S."/>
            <person name="Mayjonade B."/>
            <person name="Legrand L."/>
            <person name="Gill N."/>
            <person name="Kane N.C."/>
            <person name="Bowers J.E."/>
            <person name="Hubner S."/>
            <person name="Bellec A."/>
            <person name="Berard A."/>
            <person name="Berges H."/>
            <person name="Blanchet N."/>
            <person name="Boniface M.C."/>
            <person name="Brunel D."/>
            <person name="Catrice O."/>
            <person name="Chaidir N."/>
            <person name="Claudel C."/>
            <person name="Donnadieu C."/>
            <person name="Faraut T."/>
            <person name="Fievet G."/>
            <person name="Helmstetter N."/>
            <person name="King M."/>
            <person name="Knapp S.J."/>
            <person name="Lai Z."/>
            <person name="Le Paslier M.C."/>
            <person name="Lippi Y."/>
            <person name="Lorenzon L."/>
            <person name="Mandel J.R."/>
            <person name="Marage G."/>
            <person name="Marchand G."/>
            <person name="Marquand E."/>
            <person name="Bret-Mestries E."/>
            <person name="Morien E."/>
            <person name="Nambeesan S."/>
            <person name="Nguyen T."/>
            <person name="Pegot-Espagnet P."/>
            <person name="Pouilly N."/>
            <person name="Raftis F."/>
            <person name="Sallet E."/>
            <person name="Schiex T."/>
            <person name="Thomas J."/>
            <person name="Vandecasteele C."/>
            <person name="Vares D."/>
            <person name="Vear F."/>
            <person name="Vautrin S."/>
            <person name="Crespi M."/>
            <person name="Mangin B."/>
            <person name="Burke J.M."/>
            <person name="Salse J."/>
            <person name="Munos S."/>
            <person name="Vincourt P."/>
            <person name="Rieseberg L.H."/>
            <person name="Langlade N.B."/>
        </authorList>
    </citation>
    <scope>NUCLEOTIDE SEQUENCE [LARGE SCALE GENOMIC DNA]</scope>
    <source>
        <strain evidence="6">cv. SF193</strain>
        <tissue evidence="4">Leaves</tissue>
    </source>
</reference>
<gene>
    <name evidence="5" type="ORF">HannXRQ_Chr12g0375911</name>
    <name evidence="4" type="ORF">HanXRQr2_Chr12g0551111</name>
</gene>
<dbReference type="Gramene" id="mRNA:HanXRQr2_Chr12g0551111">
    <property type="protein sequence ID" value="CDS:HanXRQr2_Chr12g0551111.1"/>
    <property type="gene ID" value="HanXRQr2_Chr12g0551111"/>
</dbReference>
<dbReference type="PANTHER" id="PTHR31623:SF82">
    <property type="entry name" value="DEACETYLVINDOLINE O-ACETYLTRANSFERASE"/>
    <property type="match status" value="1"/>
</dbReference>
<dbReference type="AlphaFoldDB" id="A0A251T3C4"/>
<proteinExistence type="inferred from homology"/>
<dbReference type="Proteomes" id="UP000215914">
    <property type="component" value="Chromosome 12"/>
</dbReference>
<dbReference type="OrthoDB" id="671439at2759"/>
<keyword evidence="3 4" id="KW-0012">Acyltransferase</keyword>
<protein>
    <submittedName>
        <fullName evidence="4">Deacetylvindoline O-acetyltransferase</fullName>
        <ecNumber evidence="4">2.3.1.107</ecNumber>
    </submittedName>
    <submittedName>
        <fullName evidence="5">Putative transferase, Chloramphenicol acetyltransferase-like domain protein</fullName>
    </submittedName>
</protein>
<organism evidence="5 6">
    <name type="scientific">Helianthus annuus</name>
    <name type="common">Common sunflower</name>
    <dbReference type="NCBI Taxonomy" id="4232"/>
    <lineage>
        <taxon>Eukaryota</taxon>
        <taxon>Viridiplantae</taxon>
        <taxon>Streptophyta</taxon>
        <taxon>Embryophyta</taxon>
        <taxon>Tracheophyta</taxon>
        <taxon>Spermatophyta</taxon>
        <taxon>Magnoliopsida</taxon>
        <taxon>eudicotyledons</taxon>
        <taxon>Gunneridae</taxon>
        <taxon>Pentapetalae</taxon>
        <taxon>asterids</taxon>
        <taxon>campanulids</taxon>
        <taxon>Asterales</taxon>
        <taxon>Asteraceae</taxon>
        <taxon>Asteroideae</taxon>
        <taxon>Heliantheae alliance</taxon>
        <taxon>Heliantheae</taxon>
        <taxon>Helianthus</taxon>
    </lineage>
</organism>
<evidence type="ECO:0000256" key="1">
    <source>
        <dbReference type="ARBA" id="ARBA00009861"/>
    </source>
</evidence>
<dbReference type="EMBL" id="MNCJ02000327">
    <property type="protein sequence ID" value="KAF5778746.1"/>
    <property type="molecule type" value="Genomic_DNA"/>
</dbReference>
<dbReference type="InParanoid" id="A0A251T3C4"/>
<reference evidence="5" key="2">
    <citation type="submission" date="2017-02" db="EMBL/GenBank/DDBJ databases">
        <title>Sunflower complete genome.</title>
        <authorList>
            <person name="Langlade N."/>
            <person name="Munos S."/>
        </authorList>
    </citation>
    <scope>NUCLEOTIDE SEQUENCE [LARGE SCALE GENOMIC DNA]</scope>
    <source>
        <tissue evidence="5">Leaves</tissue>
    </source>
</reference>
<dbReference type="Gene3D" id="3.30.559.10">
    <property type="entry name" value="Chloramphenicol acetyltransferase-like domain"/>
    <property type="match status" value="2"/>
</dbReference>
<dbReference type="InterPro" id="IPR023213">
    <property type="entry name" value="CAT-like_dom_sf"/>
</dbReference>
<dbReference type="STRING" id="4232.A0A251T3C4"/>
<sequence length="433" mass="48594">MNSSCKVTIEMEIISEEIIKPSSRTPDHLKTFKLSLLDQLTLHTYAPIILLYESKTVTCSDVLKKSLSETLTKYYPFAGRLSEDGITVDCNDEGVVFVEAKIIGCRLLDFVHNPNYETQSLLFPEGYLWKGSCVGYSFLAAQATYFECGGMALTISMSHKVADAPTLGIFLSDWAAIARHEVRPPPMILATSIPYFNLEYIMPEIELDMSEPLVTKRYVFDAQDIARLKQSVTGLVENPTKIALVTALLYKCAINASTTKTGSFKSTTLIQLVNMRPRVEPPLPDNSIGNFTWYFTTSNRDQSETSLGNLVTQLKKGIKELGVSGLDDWLLSVRESANNVKELFDNLDVYRCSHVRGRSFYQMNFGWGNPIWGTIADVLVKNTFILYDTPDGYGVEAVVSLEEDHMRLFNEEVMDYVSSKQNSQSASMTRSRI</sequence>
<evidence type="ECO:0000313" key="5">
    <source>
        <dbReference type="EMBL" id="OTG05647.1"/>
    </source>
</evidence>